<evidence type="ECO:0008006" key="2">
    <source>
        <dbReference type="Google" id="ProtNLM"/>
    </source>
</evidence>
<dbReference type="EMBL" id="BARV01015901">
    <property type="protein sequence ID" value="GAI20815.1"/>
    <property type="molecule type" value="Genomic_DNA"/>
</dbReference>
<name>X1N1Q4_9ZZZZ</name>
<accession>X1N1Q4</accession>
<comment type="caution">
    <text evidence="1">The sequence shown here is derived from an EMBL/GenBank/DDBJ whole genome shotgun (WGS) entry which is preliminary data.</text>
</comment>
<proteinExistence type="predicted"/>
<organism evidence="1">
    <name type="scientific">marine sediment metagenome</name>
    <dbReference type="NCBI Taxonomy" id="412755"/>
    <lineage>
        <taxon>unclassified sequences</taxon>
        <taxon>metagenomes</taxon>
        <taxon>ecological metagenomes</taxon>
    </lineage>
</organism>
<evidence type="ECO:0000313" key="1">
    <source>
        <dbReference type="EMBL" id="GAI20815.1"/>
    </source>
</evidence>
<sequence>MGFVENGFLATSEDEWYGKISLLIENPELKKKMGMRGRDFVVKNYSLEVAAPKLISALKQLA</sequence>
<reference evidence="1" key="1">
    <citation type="journal article" date="2014" name="Front. Microbiol.">
        <title>High frequency of phylogenetically diverse reductive dehalogenase-homologous genes in deep subseafloor sedimentary metagenomes.</title>
        <authorList>
            <person name="Kawai M."/>
            <person name="Futagami T."/>
            <person name="Toyoda A."/>
            <person name="Takaki Y."/>
            <person name="Nishi S."/>
            <person name="Hori S."/>
            <person name="Arai W."/>
            <person name="Tsubouchi T."/>
            <person name="Morono Y."/>
            <person name="Uchiyama I."/>
            <person name="Ito T."/>
            <person name="Fujiyama A."/>
            <person name="Inagaki F."/>
            <person name="Takami H."/>
        </authorList>
    </citation>
    <scope>NUCLEOTIDE SEQUENCE</scope>
    <source>
        <strain evidence="1">Expedition CK06-06</strain>
    </source>
</reference>
<protein>
    <recommendedName>
        <fullName evidence="2">Glycosyl transferase family 1 domain-containing protein</fullName>
    </recommendedName>
</protein>
<dbReference type="Gene3D" id="3.40.50.2000">
    <property type="entry name" value="Glycogen Phosphorylase B"/>
    <property type="match status" value="1"/>
</dbReference>
<dbReference type="AlphaFoldDB" id="X1N1Q4"/>
<dbReference type="SUPFAM" id="SSF53756">
    <property type="entry name" value="UDP-Glycosyltransferase/glycogen phosphorylase"/>
    <property type="match status" value="1"/>
</dbReference>
<gene>
    <name evidence="1" type="ORF">S06H3_27413</name>
</gene>